<dbReference type="Proteomes" id="UP001235303">
    <property type="component" value="Unassembled WGS sequence"/>
</dbReference>
<proteinExistence type="predicted"/>
<sequence length="90" mass="10371">MLAQFLKWELQLPFQRQKTAIAPPPTASSISPWLTPFVYPFARHLLLPSYFGSLEVKGREHFPTDGSPVIRKMGRNPVLLGRLYRECSRM</sequence>
<dbReference type="EMBL" id="JAQOSP010000091">
    <property type="protein sequence ID" value="MDJ1170488.1"/>
    <property type="molecule type" value="Genomic_DNA"/>
</dbReference>
<dbReference type="RefSeq" id="WP_283754246.1">
    <property type="nucleotide sequence ID" value="NZ_JAQOSP010000091.1"/>
</dbReference>
<gene>
    <name evidence="1" type="ORF">PMG71_13720</name>
</gene>
<accession>A0ABT7AUA3</accession>
<organism evidence="1 2">
    <name type="scientific">Roseofilum acuticapitatum BLCC-M154</name>
    <dbReference type="NCBI Taxonomy" id="3022444"/>
    <lineage>
        <taxon>Bacteria</taxon>
        <taxon>Bacillati</taxon>
        <taxon>Cyanobacteriota</taxon>
        <taxon>Cyanophyceae</taxon>
        <taxon>Desertifilales</taxon>
        <taxon>Desertifilaceae</taxon>
        <taxon>Roseofilum</taxon>
        <taxon>Roseofilum acuticapitatum</taxon>
    </lineage>
</organism>
<name>A0ABT7AUA3_9CYAN</name>
<evidence type="ECO:0000313" key="2">
    <source>
        <dbReference type="Proteomes" id="UP001235303"/>
    </source>
</evidence>
<keyword evidence="2" id="KW-1185">Reference proteome</keyword>
<evidence type="ECO:0000313" key="1">
    <source>
        <dbReference type="EMBL" id="MDJ1170488.1"/>
    </source>
</evidence>
<protein>
    <submittedName>
        <fullName evidence="1">Uncharacterized protein</fullName>
    </submittedName>
</protein>
<reference evidence="1 2" key="1">
    <citation type="submission" date="2023-01" db="EMBL/GenBank/DDBJ databases">
        <title>Novel diversity within Roseofilum (Cyanobacteria; Desertifilaceae) from marine benthic mats with descriptions of four novel species.</title>
        <authorList>
            <person name="Wang Y."/>
            <person name="Berthold D.E."/>
            <person name="Hu J."/>
            <person name="Lefler F.W."/>
            <person name="Laughinghouse H.D. IV."/>
        </authorList>
    </citation>
    <scope>NUCLEOTIDE SEQUENCE [LARGE SCALE GENOMIC DNA]</scope>
    <source>
        <strain evidence="1 2">BLCC-M154</strain>
    </source>
</reference>
<comment type="caution">
    <text evidence="1">The sequence shown here is derived from an EMBL/GenBank/DDBJ whole genome shotgun (WGS) entry which is preliminary data.</text>
</comment>